<dbReference type="RefSeq" id="WP_229933207.1">
    <property type="nucleotide sequence ID" value="NZ_CAJHOF010000014.1"/>
</dbReference>
<proteinExistence type="predicted"/>
<accession>A0ABN7KC16</accession>
<sequence>MKDEIEKIHIRIPKWFKNPNQINSKILITFMRLSNCNQIPVSFSTLEKHCNLKTFKQNFAQMVNISQKNHGKVFNIRNDSITLWDNVSEFIILEFNKFLK</sequence>
<comment type="caution">
    <text evidence="1">The sequence shown here is derived from an EMBL/GenBank/DDBJ whole genome shotgun (WGS) entry which is preliminary data.</text>
</comment>
<dbReference type="Proteomes" id="UP000789803">
    <property type="component" value="Unassembled WGS sequence"/>
</dbReference>
<protein>
    <submittedName>
        <fullName evidence="1">Uncharacterized protein</fullName>
    </submittedName>
</protein>
<name>A0ABN7KC16_9BACT</name>
<organism evidence="1 2">
    <name type="scientific">Campylobacter majalis</name>
    <dbReference type="NCBI Taxonomy" id="2790656"/>
    <lineage>
        <taxon>Bacteria</taxon>
        <taxon>Pseudomonadati</taxon>
        <taxon>Campylobacterota</taxon>
        <taxon>Epsilonproteobacteria</taxon>
        <taxon>Campylobacterales</taxon>
        <taxon>Campylobacteraceae</taxon>
        <taxon>Campylobacter</taxon>
    </lineage>
</organism>
<dbReference type="EMBL" id="CAJHOF010000014">
    <property type="protein sequence ID" value="CAD7289253.1"/>
    <property type="molecule type" value="Genomic_DNA"/>
</dbReference>
<reference evidence="1 2" key="1">
    <citation type="submission" date="2020-11" db="EMBL/GenBank/DDBJ databases">
        <authorList>
            <person name="Peeters C."/>
        </authorList>
    </citation>
    <scope>NUCLEOTIDE SEQUENCE [LARGE SCALE GENOMIC DNA]</scope>
    <source>
        <strain evidence="1 2">LMG 7974</strain>
    </source>
</reference>
<gene>
    <name evidence="1" type="ORF">LMG7974_01417</name>
</gene>
<evidence type="ECO:0000313" key="2">
    <source>
        <dbReference type="Proteomes" id="UP000789803"/>
    </source>
</evidence>
<evidence type="ECO:0000313" key="1">
    <source>
        <dbReference type="EMBL" id="CAD7289253.1"/>
    </source>
</evidence>
<keyword evidence="2" id="KW-1185">Reference proteome</keyword>